<dbReference type="PANTHER" id="PTHR12703">
    <property type="entry name" value="TRANSMEMBRANE PROTEIN 33"/>
    <property type="match status" value="1"/>
</dbReference>
<dbReference type="InterPro" id="IPR051645">
    <property type="entry name" value="PER33/POM33_regulator"/>
</dbReference>
<feature type="transmembrane region" description="Helical" evidence="5">
    <location>
        <begin position="150"/>
        <end position="171"/>
    </location>
</feature>
<dbReference type="GeneID" id="37006343"/>
<comment type="subcellular location">
    <subcellularLocation>
        <location evidence="1">Membrane</location>
        <topology evidence="1">Multi-pass membrane protein</topology>
    </subcellularLocation>
</comment>
<dbReference type="RefSeq" id="XP_025339666.1">
    <property type="nucleotide sequence ID" value="XM_025484735.1"/>
</dbReference>
<feature type="transmembrane region" description="Helical" evidence="5">
    <location>
        <begin position="67"/>
        <end position="85"/>
    </location>
</feature>
<feature type="transmembrane region" description="Helical" evidence="5">
    <location>
        <begin position="33"/>
        <end position="58"/>
    </location>
</feature>
<evidence type="ECO:0000256" key="4">
    <source>
        <dbReference type="ARBA" id="ARBA00023136"/>
    </source>
</evidence>
<dbReference type="GO" id="GO:0071786">
    <property type="term" value="P:endoplasmic reticulum tubular network organization"/>
    <property type="evidence" value="ECO:0007669"/>
    <property type="project" value="TreeGrafter"/>
</dbReference>
<evidence type="ECO:0000256" key="1">
    <source>
        <dbReference type="ARBA" id="ARBA00004141"/>
    </source>
</evidence>
<gene>
    <name evidence="6" type="ORF">CXQ85_001012</name>
</gene>
<keyword evidence="2 5" id="KW-0812">Transmembrane</keyword>
<reference evidence="6 7" key="1">
    <citation type="submission" date="2017-12" db="EMBL/GenBank/DDBJ databases">
        <title>Genome Sequence of a Multidrug-Resistant Candida haemulonii Isolate from a Patient with Chronic Leg Ulcers in Israel.</title>
        <authorList>
            <person name="Chow N.A."/>
            <person name="Gade L."/>
            <person name="Batra D."/>
            <person name="Rowe L.A."/>
            <person name="Ben-Ami R."/>
            <person name="Loparev V.N."/>
            <person name="Litvintseva A.P."/>
        </authorList>
    </citation>
    <scope>NUCLEOTIDE SEQUENCE [LARGE SCALE GENOMIC DNA]</scope>
    <source>
        <strain evidence="6 7">B11899</strain>
    </source>
</reference>
<organism evidence="6 7">
    <name type="scientific">Candidozyma haemuli</name>
    <dbReference type="NCBI Taxonomy" id="45357"/>
    <lineage>
        <taxon>Eukaryota</taxon>
        <taxon>Fungi</taxon>
        <taxon>Dikarya</taxon>
        <taxon>Ascomycota</taxon>
        <taxon>Saccharomycotina</taxon>
        <taxon>Pichiomycetes</taxon>
        <taxon>Metschnikowiaceae</taxon>
        <taxon>Candidozyma</taxon>
    </lineage>
</organism>
<protein>
    <submittedName>
        <fullName evidence="6">Uncharacterized protein</fullName>
    </submittedName>
</protein>
<evidence type="ECO:0000313" key="7">
    <source>
        <dbReference type="Proteomes" id="UP000244309"/>
    </source>
</evidence>
<dbReference type="OrthoDB" id="5581259at2759"/>
<dbReference type="VEuPathDB" id="FungiDB:CXQ85_001012"/>
<comment type="caution">
    <text evidence="6">The sequence shown here is derived from an EMBL/GenBank/DDBJ whole genome shotgun (WGS) entry which is preliminary data.</text>
</comment>
<feature type="transmembrane region" description="Helical" evidence="5">
    <location>
        <begin position="105"/>
        <end position="129"/>
    </location>
</feature>
<feature type="transmembrane region" description="Helical" evidence="5">
    <location>
        <begin position="177"/>
        <end position="194"/>
    </location>
</feature>
<evidence type="ECO:0000256" key="3">
    <source>
        <dbReference type="ARBA" id="ARBA00022989"/>
    </source>
</evidence>
<dbReference type="Proteomes" id="UP000244309">
    <property type="component" value="Unassembled WGS sequence"/>
</dbReference>
<keyword evidence="7" id="KW-1185">Reference proteome</keyword>
<accession>A0A2V1AMF4</accession>
<dbReference type="GO" id="GO:0061024">
    <property type="term" value="P:membrane organization"/>
    <property type="evidence" value="ECO:0007669"/>
    <property type="project" value="TreeGrafter"/>
</dbReference>
<sequence length="240" mass="27711">MAEPDKLTNRIVSREDRKRRLVRRSVGTSKTKLYVWSLGHTLCVIFGSITMVFQVLWLPNIFYINSICYRLCLLGATTAYLATLSHKFGLHHLPPFTTLLAQHNFQYLILSVIWCFTFKSVFKIVPLYLISLLQLADHKKIAFVQKHGDVLGAIIGFTEISFIFYLLIRTLTFRSTSGYQLAIFLIFIWLRILFDSSTSHMFAYVVDKADVHVSKIKHEKVAKVWTKVKNFLEDKQSAGI</sequence>
<evidence type="ECO:0000313" key="6">
    <source>
        <dbReference type="EMBL" id="PVH18726.1"/>
    </source>
</evidence>
<dbReference type="GO" id="GO:0016020">
    <property type="term" value="C:membrane"/>
    <property type="evidence" value="ECO:0007669"/>
    <property type="project" value="UniProtKB-SubCell"/>
</dbReference>
<dbReference type="GO" id="GO:0005783">
    <property type="term" value="C:endoplasmic reticulum"/>
    <property type="evidence" value="ECO:0007669"/>
    <property type="project" value="TreeGrafter"/>
</dbReference>
<evidence type="ECO:0000256" key="2">
    <source>
        <dbReference type="ARBA" id="ARBA00022692"/>
    </source>
</evidence>
<name>A0A2V1AMF4_9ASCO</name>
<proteinExistence type="predicted"/>
<evidence type="ECO:0000256" key="5">
    <source>
        <dbReference type="SAM" id="Phobius"/>
    </source>
</evidence>
<dbReference type="PANTHER" id="PTHR12703:SF3">
    <property type="entry name" value="ABR032WP"/>
    <property type="match status" value="1"/>
</dbReference>
<dbReference type="AlphaFoldDB" id="A0A2V1AMF4"/>
<keyword evidence="3 5" id="KW-1133">Transmembrane helix</keyword>
<keyword evidence="4 5" id="KW-0472">Membrane</keyword>
<dbReference type="EMBL" id="PKFO01000001">
    <property type="protein sequence ID" value="PVH18726.1"/>
    <property type="molecule type" value="Genomic_DNA"/>
</dbReference>